<dbReference type="AlphaFoldDB" id="A0A5C1QEQ1"/>
<dbReference type="GO" id="GO:0009229">
    <property type="term" value="P:thiamine diphosphate biosynthetic process"/>
    <property type="evidence" value="ECO:0007669"/>
    <property type="project" value="InterPro"/>
</dbReference>
<evidence type="ECO:0000256" key="1">
    <source>
        <dbReference type="ARBA" id="ARBA00022679"/>
    </source>
</evidence>
<reference evidence="5 6" key="1">
    <citation type="submission" date="2019-02" db="EMBL/GenBank/DDBJ databases">
        <authorList>
            <person name="Fomenkov A."/>
            <person name="Dubinina G."/>
            <person name="Grabovich M."/>
            <person name="Vincze T."/>
            <person name="Roberts R.J."/>
        </authorList>
    </citation>
    <scope>NUCLEOTIDE SEQUENCE [LARGE SCALE GENOMIC DNA]</scope>
    <source>
        <strain evidence="5 6">P</strain>
    </source>
</reference>
<dbReference type="SUPFAM" id="SSF63999">
    <property type="entry name" value="Thiamin pyrophosphokinase, catalytic domain"/>
    <property type="match status" value="1"/>
</dbReference>
<evidence type="ECO:0000256" key="4">
    <source>
        <dbReference type="ARBA" id="ARBA00022840"/>
    </source>
</evidence>
<keyword evidence="1" id="KW-0808">Transferase</keyword>
<dbReference type="OrthoDB" id="9804377at2"/>
<protein>
    <recommendedName>
        <fullName evidence="7">Thiamin pyrophosphokinase catalytic domain-containing protein</fullName>
    </recommendedName>
</protein>
<dbReference type="GO" id="GO:0004788">
    <property type="term" value="F:thiamine diphosphokinase activity"/>
    <property type="evidence" value="ECO:0007669"/>
    <property type="project" value="InterPro"/>
</dbReference>
<dbReference type="KEGG" id="sper:EW093_14595"/>
<keyword evidence="4" id="KW-0067">ATP-binding</keyword>
<sequence>MKCVLITGGERPPFYMVRELIKADYTCIADSGFDWAYENSLEFNIIVGDMDSVKKLKEFNSIDKKRFLSYLWIRMIQILYLH</sequence>
<evidence type="ECO:0000313" key="6">
    <source>
        <dbReference type="Proteomes" id="UP000323824"/>
    </source>
</evidence>
<evidence type="ECO:0000256" key="3">
    <source>
        <dbReference type="ARBA" id="ARBA00022777"/>
    </source>
</evidence>
<reference evidence="5 6" key="2">
    <citation type="submission" date="2019-09" db="EMBL/GenBank/DDBJ databases">
        <title>Complete Genome Sequence and Methylome Analysis of free living Spirochaetas.</title>
        <authorList>
            <person name="Leshcheva N."/>
            <person name="Mikheeva N."/>
        </authorList>
    </citation>
    <scope>NUCLEOTIDE SEQUENCE [LARGE SCALE GENOMIC DNA]</scope>
    <source>
        <strain evidence="5 6">P</strain>
    </source>
</reference>
<name>A0A5C1QEQ1_9SPIO</name>
<dbReference type="Proteomes" id="UP000323824">
    <property type="component" value="Chromosome"/>
</dbReference>
<dbReference type="RefSeq" id="WP_149569111.1">
    <property type="nucleotide sequence ID" value="NZ_CP035807.1"/>
</dbReference>
<dbReference type="GO" id="GO:0016301">
    <property type="term" value="F:kinase activity"/>
    <property type="evidence" value="ECO:0007669"/>
    <property type="project" value="UniProtKB-KW"/>
</dbReference>
<keyword evidence="3" id="KW-0418">Kinase</keyword>
<dbReference type="GO" id="GO:0005524">
    <property type="term" value="F:ATP binding"/>
    <property type="evidence" value="ECO:0007669"/>
    <property type="project" value="UniProtKB-KW"/>
</dbReference>
<accession>A0A5C1QEQ1</accession>
<organism evidence="5 6">
    <name type="scientific">Thiospirochaeta perfilievii</name>
    <dbReference type="NCBI Taxonomy" id="252967"/>
    <lineage>
        <taxon>Bacteria</taxon>
        <taxon>Pseudomonadati</taxon>
        <taxon>Spirochaetota</taxon>
        <taxon>Spirochaetia</taxon>
        <taxon>Spirochaetales</taxon>
        <taxon>Spirochaetaceae</taxon>
        <taxon>Thiospirochaeta</taxon>
    </lineage>
</organism>
<keyword evidence="6" id="KW-1185">Reference proteome</keyword>
<dbReference type="EMBL" id="CP035807">
    <property type="protein sequence ID" value="QEN05877.1"/>
    <property type="molecule type" value="Genomic_DNA"/>
</dbReference>
<proteinExistence type="predicted"/>
<dbReference type="InterPro" id="IPR036759">
    <property type="entry name" value="TPK_catalytic_sf"/>
</dbReference>
<gene>
    <name evidence="5" type="ORF">EW093_14595</name>
</gene>
<evidence type="ECO:0008006" key="7">
    <source>
        <dbReference type="Google" id="ProtNLM"/>
    </source>
</evidence>
<dbReference type="Gene3D" id="3.40.50.10240">
    <property type="entry name" value="Thiamin pyrophosphokinase, catalytic domain"/>
    <property type="match status" value="1"/>
</dbReference>
<evidence type="ECO:0000313" key="5">
    <source>
        <dbReference type="EMBL" id="QEN05877.1"/>
    </source>
</evidence>
<keyword evidence="2" id="KW-0547">Nucleotide-binding</keyword>
<evidence type="ECO:0000256" key="2">
    <source>
        <dbReference type="ARBA" id="ARBA00022741"/>
    </source>
</evidence>